<evidence type="ECO:0000313" key="3">
    <source>
        <dbReference type="EMBL" id="TCK62460.1"/>
    </source>
</evidence>
<evidence type="ECO:0000313" key="4">
    <source>
        <dbReference type="Proteomes" id="UP000294614"/>
    </source>
</evidence>
<dbReference type="GO" id="GO:0008933">
    <property type="term" value="F:peptidoglycan lytic transglycosylase activity"/>
    <property type="evidence" value="ECO:0007669"/>
    <property type="project" value="TreeGrafter"/>
</dbReference>
<gene>
    <name evidence="3" type="ORF">C8D98_0986</name>
</gene>
<dbReference type="EMBL" id="SMGG01000003">
    <property type="protein sequence ID" value="TCK62460.1"/>
    <property type="molecule type" value="Genomic_DNA"/>
</dbReference>
<dbReference type="PANTHER" id="PTHR30163">
    <property type="entry name" value="MEMBRANE-BOUND LYTIC MUREIN TRANSGLYCOSYLASE B"/>
    <property type="match status" value="1"/>
</dbReference>
<dbReference type="InterPro" id="IPR031304">
    <property type="entry name" value="SLT_2"/>
</dbReference>
<keyword evidence="4" id="KW-1185">Reference proteome</keyword>
<feature type="active site" evidence="1">
    <location>
        <position position="118"/>
    </location>
</feature>
<dbReference type="GO" id="GO:0009253">
    <property type="term" value="P:peptidoglycan catabolic process"/>
    <property type="evidence" value="ECO:0007669"/>
    <property type="project" value="TreeGrafter"/>
</dbReference>
<name>A0A4R1KEF3_9BACT</name>
<reference evidence="3 4" key="1">
    <citation type="submission" date="2019-03" db="EMBL/GenBank/DDBJ databases">
        <title>Genomic Encyclopedia of Type Strains, Phase IV (KMG-IV): sequencing the most valuable type-strain genomes for metagenomic binning, comparative biology and taxonomic classification.</title>
        <authorList>
            <person name="Goeker M."/>
        </authorList>
    </citation>
    <scope>NUCLEOTIDE SEQUENCE [LARGE SCALE GENOMIC DNA]</scope>
    <source>
        <strain evidence="3 4">DSM 24984</strain>
    </source>
</reference>
<organism evidence="3 4">
    <name type="scientific">Seleniivibrio woodruffii</name>
    <dbReference type="NCBI Taxonomy" id="1078050"/>
    <lineage>
        <taxon>Bacteria</taxon>
        <taxon>Pseudomonadati</taxon>
        <taxon>Deferribacterota</taxon>
        <taxon>Deferribacteres</taxon>
        <taxon>Deferribacterales</taxon>
        <taxon>Geovibrionaceae</taxon>
        <taxon>Seleniivibrio</taxon>
    </lineage>
</organism>
<accession>A0A4R1KEF3</accession>
<dbReference type="Gene3D" id="1.10.8.350">
    <property type="entry name" value="Bacterial muramidase"/>
    <property type="match status" value="1"/>
</dbReference>
<dbReference type="NCBIfam" id="TIGR02282">
    <property type="entry name" value="MltB"/>
    <property type="match status" value="1"/>
</dbReference>
<dbReference type="InterPro" id="IPR023346">
    <property type="entry name" value="Lysozyme-like_dom_sf"/>
</dbReference>
<evidence type="ECO:0000256" key="1">
    <source>
        <dbReference type="PIRSR" id="PIRSR611757-1"/>
    </source>
</evidence>
<dbReference type="FunFam" id="1.10.8.350:FF:000001">
    <property type="entry name" value="Lytic murein transglycosylase B"/>
    <property type="match status" value="1"/>
</dbReference>
<comment type="caution">
    <text evidence="3">The sequence shown here is derived from an EMBL/GenBank/DDBJ whole genome shotgun (WGS) entry which is preliminary data.</text>
</comment>
<dbReference type="InterPro" id="IPR043426">
    <property type="entry name" value="MltB-like"/>
</dbReference>
<dbReference type="RefSeq" id="WP_132872537.1">
    <property type="nucleotide sequence ID" value="NZ_SMGG01000003.1"/>
</dbReference>
<dbReference type="Proteomes" id="UP000294614">
    <property type="component" value="Unassembled WGS sequence"/>
</dbReference>
<protein>
    <submittedName>
        <fullName evidence="3">Membrane-bound lytic murein transglycosylase B</fullName>
    </submittedName>
</protein>
<dbReference type="Pfam" id="PF13406">
    <property type="entry name" value="SLT_2"/>
    <property type="match status" value="1"/>
</dbReference>
<dbReference type="InterPro" id="IPR011757">
    <property type="entry name" value="Lytic_transglycosylase_MltB"/>
</dbReference>
<dbReference type="AlphaFoldDB" id="A0A4R1KEF3"/>
<evidence type="ECO:0000259" key="2">
    <source>
        <dbReference type="Pfam" id="PF13406"/>
    </source>
</evidence>
<proteinExistence type="predicted"/>
<dbReference type="OrthoDB" id="9808544at2"/>
<feature type="domain" description="Transglycosylase SLT" evidence="2">
    <location>
        <begin position="24"/>
        <end position="314"/>
    </location>
</feature>
<dbReference type="Gene3D" id="1.10.530.10">
    <property type="match status" value="1"/>
</dbReference>
<dbReference type="CDD" id="cd13399">
    <property type="entry name" value="Slt35-like"/>
    <property type="match status" value="1"/>
</dbReference>
<dbReference type="SUPFAM" id="SSF53955">
    <property type="entry name" value="Lysozyme-like"/>
    <property type="match status" value="1"/>
</dbReference>
<dbReference type="PANTHER" id="PTHR30163:SF9">
    <property type="entry name" value="MEMBRANE-BOUND LYTIC MUREIN TRANSGLYCOSYLASE B"/>
    <property type="match status" value="1"/>
</dbReference>
<sequence>MKKYLLLLLTIMIFGRAEALEINKELHEFADNMESCYGVPRDKVLWWMYGANISEIALNRTAAPTEAKPWGEYRKLFITDDRVRGGLDFYLANEGDLVRAEHQFGVSRYVIAAIIGVETNYGKYQLKLKAIDMLATLAFNSPNRRPFFTKELKWLLIIADRENVDPHNYMGSYAGAIGYPQFMPSNFDKFGVDFDGDGKTDLVRSMPDAIGSVAKYLSAHGYRLGEQTAVQSDVSGDAWQQFDTRSMRPVKKLKELTANGITPRTPANPEQKAILYTLDGTDGKEYWILYNNLYAISRYNPRINYAMAVFSLSEEIKTAVRGAFEEGVYAE</sequence>